<evidence type="ECO:0000256" key="4">
    <source>
        <dbReference type="ARBA" id="ARBA00023136"/>
    </source>
</evidence>
<name>A0A7U8GSF7_NEPCE</name>
<protein>
    <recommendedName>
        <fullName evidence="6">Yip1 domain-containing protein</fullName>
    </recommendedName>
</protein>
<feature type="domain" description="Yip1" evidence="6">
    <location>
        <begin position="7"/>
        <end position="181"/>
    </location>
</feature>
<keyword evidence="4 5" id="KW-0472">Membrane</keyword>
<evidence type="ECO:0000313" key="7">
    <source>
        <dbReference type="EMBL" id="EAR61361.1"/>
    </source>
</evidence>
<dbReference type="Proteomes" id="UP000002171">
    <property type="component" value="Unassembled WGS sequence"/>
</dbReference>
<evidence type="ECO:0000313" key="8">
    <source>
        <dbReference type="Proteomes" id="UP000002171"/>
    </source>
</evidence>
<evidence type="ECO:0000256" key="2">
    <source>
        <dbReference type="ARBA" id="ARBA00022692"/>
    </source>
</evidence>
<accession>A0A7U8GSF7</accession>
<sequence length="201" mass="22243">MFIQHMMGILYHPKQEWGQIRKEHYSAAHIFLQQISILAAIPAICMFIGTTQVGWSIAGSEFIKLDTMSALPAAVAFYFAMWVAVGFITYAIHWMEKNYGGDVSFDDCLSLATYTATPMFLSGLAALYPLLWFNVGVGLLAVCYSVYLLYTGVPVIMKIPEERAFLFSTSILTVGLCTLVGIIVTSVILWSTVIPLNYISG</sequence>
<dbReference type="RefSeq" id="WP_007021347.1">
    <property type="nucleotide sequence ID" value="NZ_CH724125.1"/>
</dbReference>
<evidence type="ECO:0000259" key="6">
    <source>
        <dbReference type="Pfam" id="PF04893"/>
    </source>
</evidence>
<proteinExistence type="predicted"/>
<feature type="transmembrane region" description="Helical" evidence="5">
    <location>
        <begin position="70"/>
        <end position="90"/>
    </location>
</feature>
<dbReference type="EMBL" id="AAOW01000008">
    <property type="protein sequence ID" value="EAR61361.1"/>
    <property type="molecule type" value="Genomic_DNA"/>
</dbReference>
<gene>
    <name evidence="7" type="ORF">MED92_17683</name>
</gene>
<comment type="caution">
    <text evidence="7">The sequence shown here is derived from an EMBL/GenBank/DDBJ whole genome shotgun (WGS) entry which is preliminary data.</text>
</comment>
<dbReference type="GO" id="GO:0016020">
    <property type="term" value="C:membrane"/>
    <property type="evidence" value="ECO:0007669"/>
    <property type="project" value="UniProtKB-SubCell"/>
</dbReference>
<reference evidence="7 8" key="1">
    <citation type="submission" date="2006-02" db="EMBL/GenBank/DDBJ databases">
        <authorList>
            <person name="Pinhassi J."/>
            <person name="Pedros-Alio C."/>
            <person name="Ferriera S."/>
            <person name="Johnson J."/>
            <person name="Kravitz S."/>
            <person name="Halpern A."/>
            <person name="Remington K."/>
            <person name="Beeson K."/>
            <person name="Tran B."/>
            <person name="Rogers Y.-H."/>
            <person name="Friedman R."/>
            <person name="Venter J.C."/>
        </authorList>
    </citation>
    <scope>NUCLEOTIDE SEQUENCE [LARGE SCALE GENOMIC DNA]</scope>
    <source>
        <strain evidence="7 8">MED92</strain>
    </source>
</reference>
<keyword evidence="8" id="KW-1185">Reference proteome</keyword>
<dbReference type="Pfam" id="PF04893">
    <property type="entry name" value="Yip1"/>
    <property type="match status" value="1"/>
</dbReference>
<keyword evidence="2 5" id="KW-0812">Transmembrane</keyword>
<evidence type="ECO:0000256" key="5">
    <source>
        <dbReference type="SAM" id="Phobius"/>
    </source>
</evidence>
<keyword evidence="3 5" id="KW-1133">Transmembrane helix</keyword>
<organism evidence="7 8">
    <name type="scientific">Neptuniibacter caesariensis</name>
    <dbReference type="NCBI Taxonomy" id="207954"/>
    <lineage>
        <taxon>Bacteria</taxon>
        <taxon>Pseudomonadati</taxon>
        <taxon>Pseudomonadota</taxon>
        <taxon>Gammaproteobacteria</taxon>
        <taxon>Oceanospirillales</taxon>
        <taxon>Oceanospirillaceae</taxon>
        <taxon>Neptuniibacter</taxon>
    </lineage>
</organism>
<evidence type="ECO:0000256" key="1">
    <source>
        <dbReference type="ARBA" id="ARBA00004141"/>
    </source>
</evidence>
<feature type="transmembrane region" description="Helical" evidence="5">
    <location>
        <begin position="137"/>
        <end position="157"/>
    </location>
</feature>
<evidence type="ECO:0000256" key="3">
    <source>
        <dbReference type="ARBA" id="ARBA00022989"/>
    </source>
</evidence>
<dbReference type="OrthoDB" id="9808452at2"/>
<feature type="transmembrane region" description="Helical" evidence="5">
    <location>
        <begin position="30"/>
        <end position="50"/>
    </location>
</feature>
<dbReference type="InterPro" id="IPR006977">
    <property type="entry name" value="Yip1_dom"/>
</dbReference>
<feature type="transmembrane region" description="Helical" evidence="5">
    <location>
        <begin position="164"/>
        <end position="190"/>
    </location>
</feature>
<comment type="subcellular location">
    <subcellularLocation>
        <location evidence="1">Membrane</location>
        <topology evidence="1">Multi-pass membrane protein</topology>
    </subcellularLocation>
</comment>
<feature type="transmembrane region" description="Helical" evidence="5">
    <location>
        <begin position="111"/>
        <end position="131"/>
    </location>
</feature>
<dbReference type="AlphaFoldDB" id="A0A7U8GSF7"/>